<dbReference type="CDD" id="cd18180">
    <property type="entry name" value="ATP-synt_Vo_Ao_c_NTPK_rpt2"/>
    <property type="match status" value="1"/>
</dbReference>
<gene>
    <name evidence="10" type="primary">ntpK</name>
    <name evidence="10" type="ORF">CLVI_09250</name>
</gene>
<keyword evidence="5 8" id="KW-1133">Transmembrane helix</keyword>
<reference evidence="10 11" key="1">
    <citation type="submission" date="2018-03" db="EMBL/GenBank/DDBJ databases">
        <title>Genome sequence of Clostridium vincentii DSM 10228.</title>
        <authorList>
            <person name="Poehlein A."/>
            <person name="Daniel R."/>
        </authorList>
    </citation>
    <scope>NUCLEOTIDE SEQUENCE [LARGE SCALE GENOMIC DNA]</scope>
    <source>
        <strain evidence="10 11">DSM 10228</strain>
    </source>
</reference>
<dbReference type="GO" id="GO:0033179">
    <property type="term" value="C:proton-transporting V-type ATPase, V0 domain"/>
    <property type="evidence" value="ECO:0007669"/>
    <property type="project" value="InterPro"/>
</dbReference>
<dbReference type="Gene3D" id="1.20.120.610">
    <property type="entry name" value="lithium bound rotor ring of v- atpase"/>
    <property type="match status" value="1"/>
</dbReference>
<dbReference type="Proteomes" id="UP000239471">
    <property type="component" value="Unassembled WGS sequence"/>
</dbReference>
<keyword evidence="11" id="KW-1185">Reference proteome</keyword>
<dbReference type="CDD" id="cd18179">
    <property type="entry name" value="ATP-synt_Vo_Ao_c_NTPK_rpt1"/>
    <property type="match status" value="1"/>
</dbReference>
<evidence type="ECO:0000256" key="6">
    <source>
        <dbReference type="ARBA" id="ARBA00023065"/>
    </source>
</evidence>
<dbReference type="RefSeq" id="WP_106058952.1">
    <property type="nucleotide sequence ID" value="NZ_PVXQ01000007.1"/>
</dbReference>
<evidence type="ECO:0000256" key="8">
    <source>
        <dbReference type="RuleBase" id="RU363060"/>
    </source>
</evidence>
<protein>
    <submittedName>
        <fullName evidence="10">V-type sodium ATPase subunit K</fullName>
    </submittedName>
</protein>
<dbReference type="PRINTS" id="PR00122">
    <property type="entry name" value="VACATPASE"/>
</dbReference>
<dbReference type="PANTHER" id="PTHR10263">
    <property type="entry name" value="V-TYPE PROTON ATPASE PROTEOLIPID SUBUNIT"/>
    <property type="match status" value="1"/>
</dbReference>
<evidence type="ECO:0000256" key="1">
    <source>
        <dbReference type="ARBA" id="ARBA00004141"/>
    </source>
</evidence>
<dbReference type="InterPro" id="IPR000245">
    <property type="entry name" value="ATPase_proteolipid_csu"/>
</dbReference>
<evidence type="ECO:0000313" key="10">
    <source>
        <dbReference type="EMBL" id="PRR83378.1"/>
    </source>
</evidence>
<name>A0A2T0BHM9_9CLOT</name>
<feature type="transmembrane region" description="Helical" evidence="8">
    <location>
        <begin position="59"/>
        <end position="81"/>
    </location>
</feature>
<keyword evidence="3 8" id="KW-0813">Transport</keyword>
<evidence type="ECO:0000313" key="11">
    <source>
        <dbReference type="Proteomes" id="UP000239471"/>
    </source>
</evidence>
<dbReference type="SUPFAM" id="SSF81333">
    <property type="entry name" value="F1F0 ATP synthase subunit C"/>
    <property type="match status" value="2"/>
</dbReference>
<organism evidence="10 11">
    <name type="scientific">Clostridium vincentii</name>
    <dbReference type="NCBI Taxonomy" id="52704"/>
    <lineage>
        <taxon>Bacteria</taxon>
        <taxon>Bacillati</taxon>
        <taxon>Bacillota</taxon>
        <taxon>Clostridia</taxon>
        <taxon>Eubacteriales</taxon>
        <taxon>Clostridiaceae</taxon>
        <taxon>Clostridium</taxon>
    </lineage>
</organism>
<feature type="domain" description="V-ATPase proteolipid subunit C-like" evidence="9">
    <location>
        <begin position="21"/>
        <end position="79"/>
    </location>
</feature>
<feature type="transmembrane region" description="Helical" evidence="8">
    <location>
        <begin position="93"/>
        <end position="114"/>
    </location>
</feature>
<sequence>MEATWIQFFIDNNGGFIFGALGIALAVGMSGIGSAKGVGLAGQAVAGLLTEQPEKFGKALVLQLLPGTQGLYGFVIGFVVLGKLDTSLTFQQGLYLFCACLPIAIAGLFSGIAQGKAAASSVQILAKKPEHNTKGIVLTAMVETYALLGFVISFLLVNNLF</sequence>
<dbReference type="OrthoDB" id="384481at2"/>
<dbReference type="AlphaFoldDB" id="A0A2T0BHM9"/>
<evidence type="ECO:0000256" key="2">
    <source>
        <dbReference type="ARBA" id="ARBA00007296"/>
    </source>
</evidence>
<comment type="similarity">
    <text evidence="2 8">Belongs to the V-ATPase proteolipid subunit family.</text>
</comment>
<feature type="domain" description="V-ATPase proteolipid subunit C-like" evidence="9">
    <location>
        <begin position="97"/>
        <end position="156"/>
    </location>
</feature>
<dbReference type="GO" id="GO:0046961">
    <property type="term" value="F:proton-transporting ATPase activity, rotational mechanism"/>
    <property type="evidence" value="ECO:0007669"/>
    <property type="project" value="InterPro"/>
</dbReference>
<feature type="transmembrane region" description="Helical" evidence="8">
    <location>
        <begin position="135"/>
        <end position="157"/>
    </location>
</feature>
<feature type="transmembrane region" description="Helical" evidence="8">
    <location>
        <begin position="16"/>
        <end position="38"/>
    </location>
</feature>
<evidence type="ECO:0000259" key="9">
    <source>
        <dbReference type="Pfam" id="PF00137"/>
    </source>
</evidence>
<keyword evidence="6 8" id="KW-0406">Ion transport</keyword>
<evidence type="ECO:0000256" key="3">
    <source>
        <dbReference type="ARBA" id="ARBA00022448"/>
    </source>
</evidence>
<proteinExistence type="inferred from homology"/>
<dbReference type="InterPro" id="IPR002379">
    <property type="entry name" value="ATPase_proteolipid_c-like_dom"/>
</dbReference>
<evidence type="ECO:0000256" key="4">
    <source>
        <dbReference type="ARBA" id="ARBA00022692"/>
    </source>
</evidence>
<dbReference type="NCBIfam" id="NF005124">
    <property type="entry name" value="PRK06558.1"/>
    <property type="match status" value="1"/>
</dbReference>
<dbReference type="EMBL" id="PVXQ01000007">
    <property type="protein sequence ID" value="PRR83378.1"/>
    <property type="molecule type" value="Genomic_DNA"/>
</dbReference>
<keyword evidence="7 8" id="KW-0472">Membrane</keyword>
<accession>A0A2T0BHM9</accession>
<comment type="subcellular location">
    <subcellularLocation>
        <location evidence="1">Membrane</location>
        <topology evidence="1">Multi-pass membrane protein</topology>
    </subcellularLocation>
</comment>
<evidence type="ECO:0000256" key="7">
    <source>
        <dbReference type="ARBA" id="ARBA00023136"/>
    </source>
</evidence>
<keyword evidence="4 8" id="KW-0812">Transmembrane</keyword>
<comment type="caution">
    <text evidence="10">The sequence shown here is derived from an EMBL/GenBank/DDBJ whole genome shotgun (WGS) entry which is preliminary data.</text>
</comment>
<dbReference type="FunFam" id="1.20.120.610:FF:000005">
    <property type="entry name" value="V-type sodium ATPase subunit K"/>
    <property type="match status" value="1"/>
</dbReference>
<evidence type="ECO:0000256" key="5">
    <source>
        <dbReference type="ARBA" id="ARBA00022989"/>
    </source>
</evidence>
<dbReference type="InterPro" id="IPR035921">
    <property type="entry name" value="F/V-ATP_Csub_sf"/>
</dbReference>
<dbReference type="Pfam" id="PF00137">
    <property type="entry name" value="ATP-synt_C"/>
    <property type="match status" value="2"/>
</dbReference>